<keyword evidence="2" id="KW-1003">Cell membrane</keyword>
<dbReference type="AlphaFoldDB" id="A0A9W6D0M2"/>
<dbReference type="Gene3D" id="3.60.15.10">
    <property type="entry name" value="Ribonuclease Z/Hydroxyacylglutathione hydrolase-like"/>
    <property type="match status" value="1"/>
</dbReference>
<dbReference type="RefSeq" id="WP_281886900.1">
    <property type="nucleotide sequence ID" value="NZ_BSDP01000001.1"/>
</dbReference>
<feature type="region of interest" description="Disordered" evidence="6">
    <location>
        <begin position="766"/>
        <end position="844"/>
    </location>
</feature>
<comment type="subcellular location">
    <subcellularLocation>
        <location evidence="1">Cell membrane</location>
        <topology evidence="1">Multi-pass membrane protein</topology>
    </subcellularLocation>
</comment>
<evidence type="ECO:0000256" key="3">
    <source>
        <dbReference type="ARBA" id="ARBA00022692"/>
    </source>
</evidence>
<feature type="transmembrane region" description="Helical" evidence="7">
    <location>
        <begin position="470"/>
        <end position="491"/>
    </location>
</feature>
<evidence type="ECO:0000313" key="9">
    <source>
        <dbReference type="EMBL" id="GLI29045.1"/>
    </source>
</evidence>
<evidence type="ECO:0000259" key="8">
    <source>
        <dbReference type="SMART" id="SM00849"/>
    </source>
</evidence>
<dbReference type="InterPro" id="IPR001279">
    <property type="entry name" value="Metallo-B-lactamas"/>
</dbReference>
<dbReference type="PANTHER" id="PTHR30619">
    <property type="entry name" value="DNA INTERNALIZATION/COMPETENCE PROTEIN COMEC/REC2"/>
    <property type="match status" value="1"/>
</dbReference>
<dbReference type="SUPFAM" id="SSF56281">
    <property type="entry name" value="Metallo-hydrolase/oxidoreductase"/>
    <property type="match status" value="1"/>
</dbReference>
<organism evidence="9 10">
    <name type="scientific">Agromyces rhizosphaerae</name>
    <dbReference type="NCBI Taxonomy" id="88374"/>
    <lineage>
        <taxon>Bacteria</taxon>
        <taxon>Bacillati</taxon>
        <taxon>Actinomycetota</taxon>
        <taxon>Actinomycetes</taxon>
        <taxon>Micrococcales</taxon>
        <taxon>Microbacteriaceae</taxon>
        <taxon>Agromyces</taxon>
    </lineage>
</organism>
<feature type="transmembrane region" description="Helical" evidence="7">
    <location>
        <begin position="405"/>
        <end position="432"/>
    </location>
</feature>
<evidence type="ECO:0000256" key="7">
    <source>
        <dbReference type="SAM" id="Phobius"/>
    </source>
</evidence>
<feature type="compositionally biased region" description="Low complexity" evidence="6">
    <location>
        <begin position="819"/>
        <end position="844"/>
    </location>
</feature>
<sequence>MTEHRTRVDLRLALPAVAGWIAAVVLAGVPGAAWWAAAIGWVLAGALLLAAVLRGRSGRASGAIAATAVGAAVVGLVAASIAIADARRSAPLDAAPGSTWQVRVDGRAGSAFPTFDGEAQVRFSATVVAVHPADGAPITGLAVPVRVTAPAAEPKPVFGAHVRIAVASARPAEAGDRAVLLVRAASAPEVVHLPAWSAWAGELGANFAAAAAATLPGDGGALVPGLAVGDTTAVGDDLDAAMKASSLSHLTAVSGANCAIVTAAGLAAASLAGLGRRTRLVVAGTALLAFVALVTPEASVVRAATMAAVVLVALALGRGGGGVPALASAVVGLLTIDPWYARDAGFALSVLATAGLLLLAPPIAQRLRRVMPVPLAEALALSVAAQLACQPVLTLLEPAVPVFGVAANLLAAPAAPVATVVGLLACLVLPVLPGVAHALLWVAWLPAAWIAALARATAVLPGATAAVPPGALGVVLVTVGVLAIVLAWLVARRRVRTAAAAMLVVLVGAWAGWGWAADGLRTANRPADWVLAACDVGQGDAVLVRAGGAIMLVDTGPDRQALSGCLGALRIDHVDVLVLSHFDADHVGATEALAGRVGLVVVAEADDPREAAALAPLGGTEVERVSVGDAGSVGGIRWSVRWPRAGAAGGNDASVALLVDAGGLRTAFLGDLGEHAQRAMASGGLPRVDVVKVAHHGSADQFDGVYERLGARVGLVCVGADNGYGHPTDRALDVVRAGGGLPVRTDESGLVLVAQHDDGPRVWVERGARDDAAARAGPPGRVADRLGPDPHGGPRVGSAFRQDWSRRWPRQPRRPVRPPGCRSGTSSARRSRSSRPPSSSGRTS</sequence>
<keyword evidence="10" id="KW-1185">Reference proteome</keyword>
<evidence type="ECO:0000256" key="6">
    <source>
        <dbReference type="SAM" id="MobiDB-lite"/>
    </source>
</evidence>
<dbReference type="PANTHER" id="PTHR30619:SF1">
    <property type="entry name" value="RECOMBINATION PROTEIN 2"/>
    <property type="match status" value="1"/>
</dbReference>
<gene>
    <name evidence="9" type="ORF">ARHIZOSPH14_32870</name>
</gene>
<evidence type="ECO:0000256" key="2">
    <source>
        <dbReference type="ARBA" id="ARBA00022475"/>
    </source>
</evidence>
<evidence type="ECO:0000256" key="5">
    <source>
        <dbReference type="ARBA" id="ARBA00023136"/>
    </source>
</evidence>
<reference evidence="9" key="1">
    <citation type="submission" date="2022-12" db="EMBL/GenBank/DDBJ databases">
        <title>Reference genome sequencing for broad-spectrum identification of bacterial and archaeal isolates by mass spectrometry.</title>
        <authorList>
            <person name="Sekiguchi Y."/>
            <person name="Tourlousse D.M."/>
        </authorList>
    </citation>
    <scope>NUCLEOTIDE SEQUENCE</scope>
    <source>
        <strain evidence="9">14</strain>
    </source>
</reference>
<dbReference type="InterPro" id="IPR036866">
    <property type="entry name" value="RibonucZ/Hydroxyglut_hydro"/>
</dbReference>
<dbReference type="GO" id="GO:0005886">
    <property type="term" value="C:plasma membrane"/>
    <property type="evidence" value="ECO:0007669"/>
    <property type="project" value="UniProtKB-SubCell"/>
</dbReference>
<dbReference type="InterPro" id="IPR004477">
    <property type="entry name" value="ComEC_N"/>
</dbReference>
<feature type="transmembrane region" description="Helical" evidence="7">
    <location>
        <begin position="250"/>
        <end position="271"/>
    </location>
</feature>
<feature type="transmembrane region" description="Helical" evidence="7">
    <location>
        <begin position="346"/>
        <end position="363"/>
    </location>
</feature>
<evidence type="ECO:0000256" key="4">
    <source>
        <dbReference type="ARBA" id="ARBA00022989"/>
    </source>
</evidence>
<protein>
    <recommendedName>
        <fullName evidence="8">Metallo-beta-lactamase domain-containing protein</fullName>
    </recommendedName>
</protein>
<dbReference type="InterPro" id="IPR035681">
    <property type="entry name" value="ComA-like_MBL"/>
</dbReference>
<accession>A0A9W6D0M2</accession>
<feature type="transmembrane region" description="Helical" evidence="7">
    <location>
        <begin position="60"/>
        <end position="83"/>
    </location>
</feature>
<feature type="transmembrane region" description="Helical" evidence="7">
    <location>
        <begin position="35"/>
        <end position="53"/>
    </location>
</feature>
<dbReference type="NCBIfam" id="TIGR00360">
    <property type="entry name" value="ComEC_N-term"/>
    <property type="match status" value="1"/>
</dbReference>
<dbReference type="CDD" id="cd07731">
    <property type="entry name" value="ComA-like_MBL-fold"/>
    <property type="match status" value="1"/>
</dbReference>
<dbReference type="Proteomes" id="UP001144396">
    <property type="component" value="Unassembled WGS sequence"/>
</dbReference>
<proteinExistence type="predicted"/>
<feature type="compositionally biased region" description="Basic residues" evidence="6">
    <location>
        <begin position="807"/>
        <end position="816"/>
    </location>
</feature>
<feature type="transmembrane region" description="Helical" evidence="7">
    <location>
        <begin position="12"/>
        <end position="29"/>
    </location>
</feature>
<evidence type="ECO:0000256" key="1">
    <source>
        <dbReference type="ARBA" id="ARBA00004651"/>
    </source>
</evidence>
<dbReference type="Pfam" id="PF00753">
    <property type="entry name" value="Lactamase_B"/>
    <property type="match status" value="1"/>
</dbReference>
<comment type="caution">
    <text evidence="9">The sequence shown here is derived from an EMBL/GenBank/DDBJ whole genome shotgun (WGS) entry which is preliminary data.</text>
</comment>
<evidence type="ECO:0000313" key="10">
    <source>
        <dbReference type="Proteomes" id="UP001144396"/>
    </source>
</evidence>
<feature type="transmembrane region" description="Helical" evidence="7">
    <location>
        <begin position="278"/>
        <end position="294"/>
    </location>
</feature>
<dbReference type="SMART" id="SM00849">
    <property type="entry name" value="Lactamase_B"/>
    <property type="match status" value="1"/>
</dbReference>
<feature type="domain" description="Metallo-beta-lactamase" evidence="8">
    <location>
        <begin position="538"/>
        <end position="721"/>
    </location>
</feature>
<name>A0A9W6D0M2_9MICO</name>
<feature type="transmembrane region" description="Helical" evidence="7">
    <location>
        <begin position="498"/>
        <end position="516"/>
    </location>
</feature>
<dbReference type="EMBL" id="BSDP01000001">
    <property type="protein sequence ID" value="GLI29045.1"/>
    <property type="molecule type" value="Genomic_DNA"/>
</dbReference>
<keyword evidence="5 7" id="KW-0472">Membrane</keyword>
<feature type="transmembrane region" description="Helical" evidence="7">
    <location>
        <begin position="439"/>
        <end position="458"/>
    </location>
</feature>
<keyword evidence="3 7" id="KW-0812">Transmembrane</keyword>
<keyword evidence="4 7" id="KW-1133">Transmembrane helix</keyword>
<dbReference type="InterPro" id="IPR052159">
    <property type="entry name" value="Competence_DNA_uptake"/>
</dbReference>
<dbReference type="Pfam" id="PF03772">
    <property type="entry name" value="Competence"/>
    <property type="match status" value="1"/>
</dbReference>